<comment type="caution">
    <text evidence="1">The sequence shown here is derived from an EMBL/GenBank/DDBJ whole genome shotgun (WGS) entry which is preliminary data.</text>
</comment>
<reference evidence="1 2" key="1">
    <citation type="journal article" date="2016" name="Front. Microbiol.">
        <title>Genomic Resource of Rice Seed Associated Bacteria.</title>
        <authorList>
            <person name="Midha S."/>
            <person name="Bansal K."/>
            <person name="Sharma S."/>
            <person name="Kumar N."/>
            <person name="Patil P.P."/>
            <person name="Chaudhry V."/>
            <person name="Patil P.B."/>
        </authorList>
    </citation>
    <scope>NUCLEOTIDE SEQUENCE [LARGE SCALE GENOMIC DNA]</scope>
    <source>
        <strain evidence="1 2">NS184</strain>
    </source>
</reference>
<dbReference type="AlphaFoldDB" id="A0A175RGW5"/>
<accession>A0A175RGW5</accession>
<sequence>MRVVTREDPPSRDVLALVADGWVRELEASTSAALAPRPLPEVADTVPPYVDEVHIGRGIRETGHGGDPAPALTVVRRALLDAGAVTRLRSSAVGTLERRDVRWAVDHGAALPEPLSERPLWEVTHLARFERTIARFGGHVDSLGGDVGDRITAWAARPESNAGAPERGWFLDDFLSRQRGHIETARIATANRAEFLRWYVDTYKGMYTELAEQLWRWLNAQGALRKPTREERAVLGPVPDGTRVWDLDRLGHALPELRMPR</sequence>
<dbReference type="EMBL" id="LDQC01000092">
    <property type="protein sequence ID" value="KTR03010.1"/>
    <property type="molecule type" value="Genomic_DNA"/>
</dbReference>
<evidence type="ECO:0000313" key="2">
    <source>
        <dbReference type="Proteomes" id="UP000078252"/>
    </source>
</evidence>
<gene>
    <name evidence="1" type="ORF">NS184_14545</name>
</gene>
<protein>
    <submittedName>
        <fullName evidence="1">Uncharacterized protein</fullName>
    </submittedName>
</protein>
<dbReference type="PATRIC" id="fig|33881.3.peg.3443"/>
<dbReference type="Proteomes" id="UP000078252">
    <property type="component" value="Unassembled WGS sequence"/>
</dbReference>
<name>A0A175RGW5_9MICO</name>
<evidence type="ECO:0000313" key="1">
    <source>
        <dbReference type="EMBL" id="KTR03010.1"/>
    </source>
</evidence>
<proteinExistence type="predicted"/>
<organism evidence="1 2">
    <name type="scientific">Curtobacterium luteum</name>
    <dbReference type="NCBI Taxonomy" id="33881"/>
    <lineage>
        <taxon>Bacteria</taxon>
        <taxon>Bacillati</taxon>
        <taxon>Actinomycetota</taxon>
        <taxon>Actinomycetes</taxon>
        <taxon>Micrococcales</taxon>
        <taxon>Microbacteriaceae</taxon>
        <taxon>Curtobacterium</taxon>
    </lineage>
</organism>